<gene>
    <name evidence="2" type="primary">udk_1</name>
    <name evidence="2" type="ORF">TUM19329_21140</name>
</gene>
<accession>A0A6F8T6B9</accession>
<dbReference type="GO" id="GO:0005524">
    <property type="term" value="F:ATP binding"/>
    <property type="evidence" value="ECO:0007669"/>
    <property type="project" value="InterPro"/>
</dbReference>
<reference evidence="2" key="1">
    <citation type="journal article" date="2020" name="Microbiol. Resour. Announc.">
        <title>Complete Genome Sequence of Novel Psychrotolerant Legionella Strain TUM19329, Isolated from Antarctic Lake Sediment.</title>
        <authorList>
            <person name="Shimada S."/>
            <person name="Nakai R."/>
            <person name="Aoki K."/>
            <person name="Shimoeda N."/>
            <person name="Ohno G."/>
            <person name="Miyazaki Y."/>
            <person name="Kudoh S."/>
            <person name="Imura S."/>
            <person name="Watanabe K."/>
            <person name="Ishii Y."/>
            <person name="Tateda K."/>
        </authorList>
    </citation>
    <scope>NUCLEOTIDE SEQUENCE [LARGE SCALE GENOMIC DNA]</scope>
    <source>
        <strain evidence="2">TUM19329</strain>
    </source>
</reference>
<keyword evidence="2" id="KW-0808">Transferase</keyword>
<dbReference type="InterPro" id="IPR006083">
    <property type="entry name" value="PRK/URK"/>
</dbReference>
<keyword evidence="3" id="KW-1185">Reference proteome</keyword>
<organism evidence="2 3">
    <name type="scientific">Legionella antarctica</name>
    <dbReference type="NCBI Taxonomy" id="2708020"/>
    <lineage>
        <taxon>Bacteria</taxon>
        <taxon>Pseudomonadati</taxon>
        <taxon>Pseudomonadota</taxon>
        <taxon>Gammaproteobacteria</taxon>
        <taxon>Legionellales</taxon>
        <taxon>Legionellaceae</taxon>
        <taxon>Legionella</taxon>
    </lineage>
</organism>
<name>A0A6F8T6B9_9GAMM</name>
<dbReference type="Gene3D" id="3.40.50.300">
    <property type="entry name" value="P-loop containing nucleotide triphosphate hydrolases"/>
    <property type="match status" value="1"/>
</dbReference>
<proteinExistence type="predicted"/>
<dbReference type="PANTHER" id="PTHR10285">
    <property type="entry name" value="URIDINE KINASE"/>
    <property type="match status" value="1"/>
</dbReference>
<dbReference type="GO" id="GO:0016301">
    <property type="term" value="F:kinase activity"/>
    <property type="evidence" value="ECO:0007669"/>
    <property type="project" value="UniProtKB-KW"/>
</dbReference>
<dbReference type="Proteomes" id="UP000502894">
    <property type="component" value="Chromosome"/>
</dbReference>
<dbReference type="SUPFAM" id="SSF52540">
    <property type="entry name" value="P-loop containing nucleoside triphosphate hydrolases"/>
    <property type="match status" value="1"/>
</dbReference>
<evidence type="ECO:0000259" key="1">
    <source>
        <dbReference type="Pfam" id="PF00485"/>
    </source>
</evidence>
<dbReference type="Pfam" id="PF00485">
    <property type="entry name" value="PRK"/>
    <property type="match status" value="1"/>
</dbReference>
<dbReference type="RefSeq" id="WP_173237275.1">
    <property type="nucleotide sequence ID" value="NZ_AP022839.1"/>
</dbReference>
<protein>
    <submittedName>
        <fullName evidence="2">Uridine kinase</fullName>
    </submittedName>
</protein>
<dbReference type="InterPro" id="IPR027417">
    <property type="entry name" value="P-loop_NTPase"/>
</dbReference>
<keyword evidence="2" id="KW-0418">Kinase</keyword>
<evidence type="ECO:0000313" key="3">
    <source>
        <dbReference type="Proteomes" id="UP000502894"/>
    </source>
</evidence>
<evidence type="ECO:0000313" key="2">
    <source>
        <dbReference type="EMBL" id="BCA95753.1"/>
    </source>
</evidence>
<sequence>MAQSKLDLTSSCKVIIVIGSSGSGKTTVAQEIAEQVKETGLSVAILSLDHYYLPKSRIDPTAEKNFDVPEALDQALIRSHLNALEVGKTIPRPTYDMPSSDRVIDGEVQFPPKDVIIVEGIFAGECLSYLKKQTDKLTVYIQSSHVTENYTRKAERDSVERQKSEAHIKAMKKNQIGCLFKYVAPHMNSAQITIENTWQPACTVSDNIMPMIIGDKLDVLREFLTSTTIYSPYI</sequence>
<dbReference type="KEGG" id="lant:TUM19329_21140"/>
<dbReference type="AlphaFoldDB" id="A0A6F8T6B9"/>
<dbReference type="EMBL" id="AP022839">
    <property type="protein sequence ID" value="BCA95753.1"/>
    <property type="molecule type" value="Genomic_DNA"/>
</dbReference>
<feature type="domain" description="Phosphoribulokinase/uridine kinase" evidence="1">
    <location>
        <begin position="14"/>
        <end position="196"/>
    </location>
</feature>
<dbReference type="PRINTS" id="PR00988">
    <property type="entry name" value="URIDINKINASE"/>
</dbReference>